<dbReference type="InterPro" id="IPR052178">
    <property type="entry name" value="Sec_Metab_Biosynth_SDR"/>
</dbReference>
<evidence type="ECO:0000256" key="1">
    <source>
        <dbReference type="ARBA" id="ARBA00006484"/>
    </source>
</evidence>
<evidence type="ECO:0008006" key="8">
    <source>
        <dbReference type="Google" id="ProtNLM"/>
    </source>
</evidence>
<dbReference type="GO" id="GO:0016491">
    <property type="term" value="F:oxidoreductase activity"/>
    <property type="evidence" value="ECO:0007669"/>
    <property type="project" value="UniProtKB-KW"/>
</dbReference>
<dbReference type="PANTHER" id="PTHR43618:SF4">
    <property type="entry name" value="SHORT CHAIN DEHYDROGENASE_REDUCTASE FAMILY (AFU_ORTHOLOGUE AFUA_7G04540)"/>
    <property type="match status" value="1"/>
</dbReference>
<dbReference type="Proteomes" id="UP001271007">
    <property type="component" value="Unassembled WGS sequence"/>
</dbReference>
<protein>
    <recommendedName>
        <fullName evidence="8">NAD(P)-binding protein</fullName>
    </recommendedName>
</protein>
<dbReference type="SUPFAM" id="SSF51735">
    <property type="entry name" value="NAD(P)-binding Rossmann-fold domains"/>
    <property type="match status" value="1"/>
</dbReference>
<proteinExistence type="inferred from homology"/>
<dbReference type="CDD" id="cd05233">
    <property type="entry name" value="SDR_c"/>
    <property type="match status" value="1"/>
</dbReference>
<dbReference type="PRINTS" id="PR00080">
    <property type="entry name" value="SDRFAMILY"/>
</dbReference>
<evidence type="ECO:0000256" key="5">
    <source>
        <dbReference type="SAM" id="MobiDB-lite"/>
    </source>
</evidence>
<organism evidence="6 7">
    <name type="scientific">Extremus antarcticus</name>
    <dbReference type="NCBI Taxonomy" id="702011"/>
    <lineage>
        <taxon>Eukaryota</taxon>
        <taxon>Fungi</taxon>
        <taxon>Dikarya</taxon>
        <taxon>Ascomycota</taxon>
        <taxon>Pezizomycotina</taxon>
        <taxon>Dothideomycetes</taxon>
        <taxon>Dothideomycetidae</taxon>
        <taxon>Mycosphaerellales</taxon>
        <taxon>Extremaceae</taxon>
        <taxon>Extremus</taxon>
    </lineage>
</organism>
<keyword evidence="7" id="KW-1185">Reference proteome</keyword>
<comment type="similarity">
    <text evidence="1 4">Belongs to the short-chain dehydrogenases/reductases (SDR) family.</text>
</comment>
<gene>
    <name evidence="6" type="ORF">LTR09_005646</name>
</gene>
<evidence type="ECO:0000313" key="7">
    <source>
        <dbReference type="Proteomes" id="UP001271007"/>
    </source>
</evidence>
<evidence type="ECO:0000256" key="2">
    <source>
        <dbReference type="ARBA" id="ARBA00022857"/>
    </source>
</evidence>
<dbReference type="InterPro" id="IPR002347">
    <property type="entry name" value="SDR_fam"/>
</dbReference>
<dbReference type="Gene3D" id="3.40.50.720">
    <property type="entry name" value="NAD(P)-binding Rossmann-like Domain"/>
    <property type="match status" value="1"/>
</dbReference>
<dbReference type="EMBL" id="JAWDJX010000016">
    <property type="protein sequence ID" value="KAK3053477.1"/>
    <property type="molecule type" value="Genomic_DNA"/>
</dbReference>
<keyword evidence="2" id="KW-0521">NADP</keyword>
<comment type="caution">
    <text evidence="6">The sequence shown here is derived from an EMBL/GenBank/DDBJ whole genome shotgun (WGS) entry which is preliminary data.</text>
</comment>
<dbReference type="Pfam" id="PF00106">
    <property type="entry name" value="adh_short"/>
    <property type="match status" value="1"/>
</dbReference>
<evidence type="ECO:0000256" key="3">
    <source>
        <dbReference type="ARBA" id="ARBA00023002"/>
    </source>
</evidence>
<dbReference type="PANTHER" id="PTHR43618">
    <property type="entry name" value="7-ALPHA-HYDROXYSTEROID DEHYDROGENASE"/>
    <property type="match status" value="1"/>
</dbReference>
<accession>A0AAJ0GCC6</accession>
<reference evidence="6" key="1">
    <citation type="submission" date="2023-04" db="EMBL/GenBank/DDBJ databases">
        <title>Black Yeasts Isolated from many extreme environments.</title>
        <authorList>
            <person name="Coleine C."/>
            <person name="Stajich J.E."/>
            <person name="Selbmann L."/>
        </authorList>
    </citation>
    <scope>NUCLEOTIDE SEQUENCE</scope>
    <source>
        <strain evidence="6">CCFEE 5312</strain>
    </source>
</reference>
<keyword evidence="3" id="KW-0560">Oxidoreductase</keyword>
<evidence type="ECO:0000256" key="4">
    <source>
        <dbReference type="RuleBase" id="RU000363"/>
    </source>
</evidence>
<dbReference type="AlphaFoldDB" id="A0AAJ0GCC6"/>
<feature type="region of interest" description="Disordered" evidence="5">
    <location>
        <begin position="235"/>
        <end position="261"/>
    </location>
</feature>
<dbReference type="InterPro" id="IPR036291">
    <property type="entry name" value="NAD(P)-bd_dom_sf"/>
</dbReference>
<evidence type="ECO:0000313" key="6">
    <source>
        <dbReference type="EMBL" id="KAK3053477.1"/>
    </source>
</evidence>
<sequence length="300" mass="32344">MATGKHENHELKTDDLFNVRYVNAVVTGGHTGIGLMIAQALVANGARVYIVGRREDVMQNAVKQYNHGEGKLEYLVGDVSKKSECIRLAKELTQKEMRGIQLLVNNAGIARDDNTRFSKNGQPDMNSAEAISEHFLKSEEQQWLDTFHTNVTAGYFMSMAFLPLLAKGTSQTPGYSSSVVNVSSISGAMKGMSGGQPSYASSKAAFTHLSRMLATTFKDVKVRVNTIAPGVFPSEMTAGSSGEDNKSTLDMEMSNPSGRTGHDSDMAASILFLAGKGGIFYNDQILYPDGGSTLVQPAQK</sequence>
<dbReference type="PRINTS" id="PR00081">
    <property type="entry name" value="GDHRDH"/>
</dbReference>
<name>A0AAJ0GCC6_9PEZI</name>